<reference evidence="11 12" key="1">
    <citation type="submission" date="2024-10" db="EMBL/GenBank/DDBJ databases">
        <title>The Natural Products Discovery Center: Release of the First 8490 Sequenced Strains for Exploring Actinobacteria Biosynthetic Diversity.</title>
        <authorList>
            <person name="Kalkreuter E."/>
            <person name="Kautsar S.A."/>
            <person name="Yang D."/>
            <person name="Bader C.D."/>
            <person name="Teijaro C.N."/>
            <person name="Fluegel L."/>
            <person name="Davis C.M."/>
            <person name="Simpson J.R."/>
            <person name="Lauterbach L."/>
            <person name="Steele A.D."/>
            <person name="Gui C."/>
            <person name="Meng S."/>
            <person name="Li G."/>
            <person name="Viehrig K."/>
            <person name="Ye F."/>
            <person name="Su P."/>
            <person name="Kiefer A.F."/>
            <person name="Nichols A."/>
            <person name="Cepeda A.J."/>
            <person name="Yan W."/>
            <person name="Fan B."/>
            <person name="Jiang Y."/>
            <person name="Adhikari A."/>
            <person name="Zheng C.-J."/>
            <person name="Schuster L."/>
            <person name="Cowan T.M."/>
            <person name="Smanski M.J."/>
            <person name="Chevrette M.G."/>
            <person name="De Carvalho L.P.S."/>
            <person name="Shen B."/>
        </authorList>
    </citation>
    <scope>NUCLEOTIDE SEQUENCE [LARGE SCALE GENOMIC DNA]</scope>
    <source>
        <strain evidence="11 12">NPDC000087</strain>
    </source>
</reference>
<accession>A0ABW6WSL0</accession>
<dbReference type="SMART" id="SM00382">
    <property type="entry name" value="AAA"/>
    <property type="match status" value="1"/>
</dbReference>
<keyword evidence="3" id="KW-1003">Cell membrane</keyword>
<comment type="caution">
    <text evidence="11">The sequence shown here is derived from an EMBL/GenBank/DDBJ whole genome shotgun (WGS) entry which is preliminary data.</text>
</comment>
<dbReference type="InterPro" id="IPR003439">
    <property type="entry name" value="ABC_transporter-like_ATP-bd"/>
</dbReference>
<dbReference type="NCBIfam" id="TIGR01188">
    <property type="entry name" value="drrA"/>
    <property type="match status" value="1"/>
</dbReference>
<dbReference type="SUPFAM" id="SSF52540">
    <property type="entry name" value="P-loop containing nucleoside triphosphate hydrolases"/>
    <property type="match status" value="1"/>
</dbReference>
<keyword evidence="4" id="KW-0547">Nucleotide-binding</keyword>
<dbReference type="Gene3D" id="3.40.50.300">
    <property type="entry name" value="P-loop containing nucleotide triphosphate hydrolases"/>
    <property type="match status" value="1"/>
</dbReference>
<evidence type="ECO:0000256" key="7">
    <source>
        <dbReference type="ARBA" id="ARBA00023136"/>
    </source>
</evidence>
<evidence type="ECO:0000313" key="11">
    <source>
        <dbReference type="EMBL" id="MFF5295943.1"/>
    </source>
</evidence>
<dbReference type="EMBL" id="JBIAZU010000008">
    <property type="protein sequence ID" value="MFF5295943.1"/>
    <property type="molecule type" value="Genomic_DNA"/>
</dbReference>
<comment type="similarity">
    <text evidence="9">Belongs to the ABC transporter superfamily. Drug exporter-1 (DrugE1) (TC 3.A.1.105) family.</text>
</comment>
<protein>
    <submittedName>
        <fullName evidence="11">Daunorubicin resistance protein DrrA family ABC transporter ATP-binding protein</fullName>
    </submittedName>
</protein>
<dbReference type="InterPro" id="IPR003593">
    <property type="entry name" value="AAA+_ATPase"/>
</dbReference>
<evidence type="ECO:0000256" key="8">
    <source>
        <dbReference type="ARBA" id="ARBA00023251"/>
    </source>
</evidence>
<evidence type="ECO:0000259" key="10">
    <source>
        <dbReference type="PROSITE" id="PS50893"/>
    </source>
</evidence>
<evidence type="ECO:0000256" key="5">
    <source>
        <dbReference type="ARBA" id="ARBA00022840"/>
    </source>
</evidence>
<dbReference type="Pfam" id="PF00005">
    <property type="entry name" value="ABC_tran"/>
    <property type="match status" value="1"/>
</dbReference>
<dbReference type="Proteomes" id="UP001602245">
    <property type="component" value="Unassembled WGS sequence"/>
</dbReference>
<evidence type="ECO:0000313" key="12">
    <source>
        <dbReference type="Proteomes" id="UP001602245"/>
    </source>
</evidence>
<keyword evidence="8" id="KW-0046">Antibiotic resistance</keyword>
<dbReference type="PROSITE" id="PS50893">
    <property type="entry name" value="ABC_TRANSPORTER_2"/>
    <property type="match status" value="1"/>
</dbReference>
<evidence type="ECO:0000256" key="6">
    <source>
        <dbReference type="ARBA" id="ARBA00022967"/>
    </source>
</evidence>
<name>A0ABW6WSL0_9ACTN</name>
<dbReference type="PANTHER" id="PTHR42711">
    <property type="entry name" value="ABC TRANSPORTER ATP-BINDING PROTEIN"/>
    <property type="match status" value="1"/>
</dbReference>
<evidence type="ECO:0000256" key="1">
    <source>
        <dbReference type="ARBA" id="ARBA00004413"/>
    </source>
</evidence>
<organism evidence="11 12">
    <name type="scientific">Paractinoplanes globisporus</name>
    <dbReference type="NCBI Taxonomy" id="113565"/>
    <lineage>
        <taxon>Bacteria</taxon>
        <taxon>Bacillati</taxon>
        <taxon>Actinomycetota</taxon>
        <taxon>Actinomycetes</taxon>
        <taxon>Micromonosporales</taxon>
        <taxon>Micromonosporaceae</taxon>
        <taxon>Paractinoplanes</taxon>
    </lineage>
</organism>
<dbReference type="InterPro" id="IPR027417">
    <property type="entry name" value="P-loop_NTPase"/>
</dbReference>
<keyword evidence="6" id="KW-1278">Translocase</keyword>
<feature type="domain" description="ABC transporter" evidence="10">
    <location>
        <begin position="10"/>
        <end position="240"/>
    </location>
</feature>
<keyword evidence="5 11" id="KW-0067">ATP-binding</keyword>
<gene>
    <name evidence="11" type="ORF">ACFY35_41470</name>
</gene>
<proteinExistence type="inferred from homology"/>
<sequence length="326" mass="33920">MVEVTEQPAIETLGLVKRFGATTALSGVDLRVPAGAVLGLLGPNGAGKTTAVRILTTLIRPDGGHARVTGLDVVRQAGAVRRAIGLSGQFAAVDGYLTGRENLVMIGRLSGLRRVAAKRRAADLLELFDLTDRAGRTVRTYSGGMRRRLDVAAALVAAPAVLVLDEPTTGLDPRARLGLWRLLGELTARGTTVLLTTQYLEEADRLADQIVVLDRGQVIATGTAEQLKNRVGGGRLELRTRPGDDPALLAAAMTGLGSATPTVDADAGLVVVPVADGPGVLPDVAARLAAAGLRVSDLALRRPSLDDVFLALTGRPTTTPFVGSSR</sequence>
<keyword evidence="2" id="KW-0813">Transport</keyword>
<comment type="subcellular location">
    <subcellularLocation>
        <location evidence="1">Cell membrane</location>
        <topology evidence="1">Peripheral membrane protein</topology>
        <orientation evidence="1">Cytoplasmic side</orientation>
    </subcellularLocation>
</comment>
<dbReference type="GO" id="GO:0005524">
    <property type="term" value="F:ATP binding"/>
    <property type="evidence" value="ECO:0007669"/>
    <property type="project" value="UniProtKB-KW"/>
</dbReference>
<evidence type="ECO:0000256" key="2">
    <source>
        <dbReference type="ARBA" id="ARBA00022448"/>
    </source>
</evidence>
<keyword evidence="7" id="KW-0472">Membrane</keyword>
<keyword evidence="12" id="KW-1185">Reference proteome</keyword>
<dbReference type="InterPro" id="IPR050763">
    <property type="entry name" value="ABC_transporter_ATP-binding"/>
</dbReference>
<dbReference type="InterPro" id="IPR017871">
    <property type="entry name" value="ABC_transporter-like_CS"/>
</dbReference>
<evidence type="ECO:0000256" key="9">
    <source>
        <dbReference type="ARBA" id="ARBA00049985"/>
    </source>
</evidence>
<evidence type="ECO:0000256" key="3">
    <source>
        <dbReference type="ARBA" id="ARBA00022475"/>
    </source>
</evidence>
<dbReference type="RefSeq" id="WP_020516145.1">
    <property type="nucleotide sequence ID" value="NZ_JBIAZU010000008.1"/>
</dbReference>
<dbReference type="Pfam" id="PF13732">
    <property type="entry name" value="DrrA1-3_C"/>
    <property type="match status" value="1"/>
</dbReference>
<dbReference type="InterPro" id="IPR005894">
    <property type="entry name" value="DrrA"/>
</dbReference>
<dbReference type="InterPro" id="IPR025302">
    <property type="entry name" value="DrrA1/2-like_C"/>
</dbReference>
<dbReference type="PANTHER" id="PTHR42711:SF19">
    <property type="entry name" value="DOXORUBICIN RESISTANCE ATP-BINDING PROTEIN DRRA"/>
    <property type="match status" value="1"/>
</dbReference>
<dbReference type="PROSITE" id="PS00211">
    <property type="entry name" value="ABC_TRANSPORTER_1"/>
    <property type="match status" value="1"/>
</dbReference>
<evidence type="ECO:0000256" key="4">
    <source>
        <dbReference type="ARBA" id="ARBA00022741"/>
    </source>
</evidence>